<proteinExistence type="predicted"/>
<organism evidence="2 3">
    <name type="scientific">[Eubacterium] hominis</name>
    <dbReference type="NCBI Taxonomy" id="2764325"/>
    <lineage>
        <taxon>Bacteria</taxon>
        <taxon>Bacillati</taxon>
        <taxon>Bacillota</taxon>
        <taxon>Erysipelotrichia</taxon>
        <taxon>Erysipelotrichales</taxon>
        <taxon>Erysipelotrichaceae</taxon>
        <taxon>Amedibacillus</taxon>
    </lineage>
</organism>
<keyword evidence="1" id="KW-0472">Membrane</keyword>
<dbReference type="Proteomes" id="UP000515856">
    <property type="component" value="Chromosome"/>
</dbReference>
<gene>
    <name evidence="2" type="ORF">H9Q80_15535</name>
</gene>
<evidence type="ECO:0000313" key="2">
    <source>
        <dbReference type="EMBL" id="QNM11642.1"/>
    </source>
</evidence>
<protein>
    <submittedName>
        <fullName evidence="2">Uncharacterized protein</fullName>
    </submittedName>
</protein>
<reference evidence="2 3" key="1">
    <citation type="submission" date="2020-08" db="EMBL/GenBank/DDBJ databases">
        <authorList>
            <person name="Liu C."/>
            <person name="Sun Q."/>
        </authorList>
    </citation>
    <scope>NUCLEOTIDE SEQUENCE [LARGE SCALE GENOMIC DNA]</scope>
    <source>
        <strain evidence="2 3">NSJ-61</strain>
    </source>
</reference>
<feature type="transmembrane region" description="Helical" evidence="1">
    <location>
        <begin position="128"/>
        <end position="147"/>
    </location>
</feature>
<keyword evidence="1" id="KW-1133">Transmembrane helix</keyword>
<sequence>MHKIIAFQKSLFRCQLRGIFQSGWILLLFLPSMLGFVGILFSLLMFFMYLDSIIRNHESLKLFPVSKRFYVLNIFLSGIIFLTGVFFMYICLIGVIVFVFNLLQSDVEQEVTQMVITQGTSSIDIKRIIAIAMIMLFAYIMGVTMLLKLKKEASCIIGIIILSIISSILVLASYKQPDTFMFPMIILGLATLFAGPLWCMKKEKRLC</sequence>
<name>A0A7G9GLG0_9FIRM</name>
<dbReference type="KEGG" id="ehn:H9Q80_15535"/>
<accession>A0A7G9GLG0</accession>
<feature type="transmembrane region" description="Helical" evidence="1">
    <location>
        <begin position="70"/>
        <end position="100"/>
    </location>
</feature>
<dbReference type="AlphaFoldDB" id="A0A7G9GLG0"/>
<dbReference type="RefSeq" id="WP_117452328.1">
    <property type="nucleotide sequence ID" value="NZ_CP060636.1"/>
</dbReference>
<keyword evidence="1" id="KW-0812">Transmembrane</keyword>
<evidence type="ECO:0000313" key="3">
    <source>
        <dbReference type="Proteomes" id="UP000515856"/>
    </source>
</evidence>
<feature type="transmembrane region" description="Helical" evidence="1">
    <location>
        <begin position="180"/>
        <end position="199"/>
    </location>
</feature>
<dbReference type="EMBL" id="CP060636">
    <property type="protein sequence ID" value="QNM11642.1"/>
    <property type="molecule type" value="Genomic_DNA"/>
</dbReference>
<feature type="transmembrane region" description="Helical" evidence="1">
    <location>
        <begin position="154"/>
        <end position="174"/>
    </location>
</feature>
<keyword evidence="3" id="KW-1185">Reference proteome</keyword>
<feature type="transmembrane region" description="Helical" evidence="1">
    <location>
        <begin position="24"/>
        <end position="50"/>
    </location>
</feature>
<evidence type="ECO:0000256" key="1">
    <source>
        <dbReference type="SAM" id="Phobius"/>
    </source>
</evidence>